<feature type="compositionally biased region" description="Polar residues" evidence="1">
    <location>
        <begin position="100"/>
        <end position="120"/>
    </location>
</feature>
<feature type="compositionally biased region" description="Polar residues" evidence="1">
    <location>
        <begin position="131"/>
        <end position="144"/>
    </location>
</feature>
<dbReference type="AlphaFoldDB" id="A0A314UEB5"/>
<comment type="caution">
    <text evidence="2">The sequence shown here is derived from an EMBL/GenBank/DDBJ whole genome shotgun (WGS) entry which is preliminary data.</text>
</comment>
<organism evidence="2 4">
    <name type="scientific">Prunus yedoensis var. nudiflora</name>
    <dbReference type="NCBI Taxonomy" id="2094558"/>
    <lineage>
        <taxon>Eukaryota</taxon>
        <taxon>Viridiplantae</taxon>
        <taxon>Streptophyta</taxon>
        <taxon>Embryophyta</taxon>
        <taxon>Tracheophyta</taxon>
        <taxon>Spermatophyta</taxon>
        <taxon>Magnoliopsida</taxon>
        <taxon>eudicotyledons</taxon>
        <taxon>Gunneridae</taxon>
        <taxon>Pentapetalae</taxon>
        <taxon>rosids</taxon>
        <taxon>fabids</taxon>
        <taxon>Rosales</taxon>
        <taxon>Rosaceae</taxon>
        <taxon>Amygdaloideae</taxon>
        <taxon>Amygdaleae</taxon>
        <taxon>Prunus</taxon>
    </lineage>
</organism>
<dbReference type="EMBL" id="PJQY01003619">
    <property type="protein sequence ID" value="PQM35843.1"/>
    <property type="molecule type" value="Genomic_DNA"/>
</dbReference>
<dbReference type="Proteomes" id="UP000250321">
    <property type="component" value="Unassembled WGS sequence"/>
</dbReference>
<evidence type="ECO:0000313" key="3">
    <source>
        <dbReference type="EMBL" id="PQM38800.1"/>
    </source>
</evidence>
<feature type="compositionally biased region" description="Low complexity" evidence="1">
    <location>
        <begin position="39"/>
        <end position="49"/>
    </location>
</feature>
<feature type="compositionally biased region" description="Basic and acidic residues" evidence="1">
    <location>
        <begin position="147"/>
        <end position="156"/>
    </location>
</feature>
<name>A0A314UEB5_PRUYE</name>
<reference evidence="2 4" key="1">
    <citation type="submission" date="2018-02" db="EMBL/GenBank/DDBJ databases">
        <title>Draft genome of wild Prunus yedoensis var. nudiflora.</title>
        <authorList>
            <person name="Baek S."/>
            <person name="Kim J.-H."/>
            <person name="Choi K."/>
            <person name="Kim G.-B."/>
            <person name="Cho A."/>
            <person name="Jang H."/>
            <person name="Shin C.-H."/>
            <person name="Yu H.-J."/>
            <person name="Mun J.-H."/>
        </authorList>
    </citation>
    <scope>NUCLEOTIDE SEQUENCE [LARGE SCALE GENOMIC DNA]</scope>
    <source>
        <strain evidence="4">cv. Jeju island</strain>
        <tissue evidence="2">Leaf</tissue>
    </source>
</reference>
<gene>
    <name evidence="3" type="ORF">Pyn_07617</name>
    <name evidence="2" type="ORF">Pyn_37740</name>
</gene>
<dbReference type="EMBL" id="PJQY01003274">
    <property type="protein sequence ID" value="PQM38800.1"/>
    <property type="molecule type" value="Genomic_DNA"/>
</dbReference>
<sequence>MAPSMKINNLNHLTYTLLTYMCLRHFKFRVGFFISFPSSSFHSSSSPPSVTTRQRDEHSSSPLSEDQGPRAQKQDKGRAFGSTEGSEGRACPPPSRQGHRWSSQQALQNQGGEAFNSTGVDSDFPEAKSGSKGSLQEQKVSSSGFAPKEDQGHQKASDQALEYASTEAAATSTNTFGVDPKGKGHALNLNS</sequence>
<dbReference type="STRING" id="2094558.A0A314UEB5"/>
<feature type="compositionally biased region" description="Low complexity" evidence="1">
    <location>
        <begin position="164"/>
        <end position="175"/>
    </location>
</feature>
<evidence type="ECO:0000313" key="2">
    <source>
        <dbReference type="EMBL" id="PQM35843.1"/>
    </source>
</evidence>
<feature type="region of interest" description="Disordered" evidence="1">
    <location>
        <begin position="39"/>
        <end position="191"/>
    </location>
</feature>
<evidence type="ECO:0000256" key="1">
    <source>
        <dbReference type="SAM" id="MobiDB-lite"/>
    </source>
</evidence>
<keyword evidence="4" id="KW-1185">Reference proteome</keyword>
<evidence type="ECO:0000313" key="4">
    <source>
        <dbReference type="Proteomes" id="UP000250321"/>
    </source>
</evidence>
<proteinExistence type="predicted"/>
<accession>A0A314UEB5</accession>
<protein>
    <submittedName>
        <fullName evidence="2">Uncharacterized protein</fullName>
    </submittedName>
</protein>